<evidence type="ECO:0000313" key="3">
    <source>
        <dbReference type="Proteomes" id="UP000257039"/>
    </source>
</evidence>
<dbReference type="AlphaFoldDB" id="A0A4P9VGS6"/>
<keyword evidence="3" id="KW-1185">Reference proteome</keyword>
<sequence>MTEGSGSSLFLRVMLQVSNASQVELSVDPAIMLASKKYINDKLDEHIKAKHSNPLPIQLFLLPKPALLKISETSVVDKSFTMEDYSIPIGAKAFIASISTFNDFKDNYGADDHRIHSFGRNNVHKDHYWSNRNTGTPPWEVVSPLNDVVLTHEGQNGTDWRYGHCHGTHIIPVTKKGVMNAKLNMGASSGLPHHIVMQIFGYFK</sequence>
<protein>
    <recommendedName>
        <fullName evidence="1">Phage tail fibre protein N-terminal domain-containing protein</fullName>
    </recommendedName>
</protein>
<gene>
    <name evidence="2" type="ORF">B9G39_01885</name>
</gene>
<feature type="domain" description="Phage tail fibre protein N-terminal" evidence="1">
    <location>
        <begin position="2"/>
        <end position="36"/>
    </location>
</feature>
<dbReference type="Pfam" id="PF12571">
    <property type="entry name" value="Phage_tail_fib"/>
    <property type="match status" value="1"/>
</dbReference>
<dbReference type="InterPro" id="IPR022225">
    <property type="entry name" value="Phage_tail_fibre_N"/>
</dbReference>
<proteinExistence type="predicted"/>
<evidence type="ECO:0000259" key="1">
    <source>
        <dbReference type="Pfam" id="PF12571"/>
    </source>
</evidence>
<evidence type="ECO:0000313" key="2">
    <source>
        <dbReference type="EMBL" id="RDH42293.1"/>
    </source>
</evidence>
<dbReference type="Proteomes" id="UP000257039">
    <property type="component" value="Unassembled WGS sequence"/>
</dbReference>
<comment type="caution">
    <text evidence="2">The sequence shown here is derived from an EMBL/GenBank/DDBJ whole genome shotgun (WGS) entry which is preliminary data.</text>
</comment>
<accession>A0A4P9VGS6</accession>
<reference evidence="2 3" key="1">
    <citation type="submission" date="2017-04" db="EMBL/GenBank/DDBJ databases">
        <title>Draft genome sequence of Zooshikella ganghwensis VG4 isolated from Red Sea sediments.</title>
        <authorList>
            <person name="Rehman Z."/>
            <person name="Alam I."/>
            <person name="Kamau A."/>
            <person name="Bajic V."/>
            <person name="Leiknes T."/>
        </authorList>
    </citation>
    <scope>NUCLEOTIDE SEQUENCE [LARGE SCALE GENOMIC DNA]</scope>
    <source>
        <strain evidence="2 3">VG4</strain>
    </source>
</reference>
<dbReference type="EMBL" id="NDXW01000001">
    <property type="protein sequence ID" value="RDH42293.1"/>
    <property type="molecule type" value="Genomic_DNA"/>
</dbReference>
<organism evidence="2 3">
    <name type="scientific">Zooshikella ganghwensis</name>
    <dbReference type="NCBI Taxonomy" id="202772"/>
    <lineage>
        <taxon>Bacteria</taxon>
        <taxon>Pseudomonadati</taxon>
        <taxon>Pseudomonadota</taxon>
        <taxon>Gammaproteobacteria</taxon>
        <taxon>Oceanospirillales</taxon>
        <taxon>Zooshikellaceae</taxon>
        <taxon>Zooshikella</taxon>
    </lineage>
</organism>
<name>A0A4P9VGS6_9GAMM</name>